<dbReference type="InterPro" id="IPR025753">
    <property type="entry name" value="AAA_N_dom"/>
</dbReference>
<reference evidence="2" key="2">
    <citation type="submission" date="2021-03" db="UniProtKB">
        <authorList>
            <consortium name="EnsemblPlants"/>
        </authorList>
    </citation>
    <scope>IDENTIFICATION</scope>
</reference>
<evidence type="ECO:0000313" key="2">
    <source>
        <dbReference type="EnsemblPlants" id="AUR62007605-RA:cds"/>
    </source>
</evidence>
<protein>
    <recommendedName>
        <fullName evidence="1">AAA-type ATPase N-terminal domain-containing protein</fullName>
    </recommendedName>
</protein>
<accession>A0A803L6W6</accession>
<dbReference type="AlphaFoldDB" id="A0A803L6W6"/>
<keyword evidence="3" id="KW-1185">Reference proteome</keyword>
<dbReference type="EnsemblPlants" id="AUR62007605-RA">
    <property type="protein sequence ID" value="AUR62007605-RA:cds"/>
    <property type="gene ID" value="AUR62007605"/>
</dbReference>
<proteinExistence type="predicted"/>
<dbReference type="Gramene" id="AUR62007605-RA">
    <property type="protein sequence ID" value="AUR62007605-RA:cds"/>
    <property type="gene ID" value="AUR62007605"/>
</dbReference>
<dbReference type="Pfam" id="PF14363">
    <property type="entry name" value="AAA_assoc"/>
    <property type="match status" value="1"/>
</dbReference>
<organism evidence="2 3">
    <name type="scientific">Chenopodium quinoa</name>
    <name type="common">Quinoa</name>
    <dbReference type="NCBI Taxonomy" id="63459"/>
    <lineage>
        <taxon>Eukaryota</taxon>
        <taxon>Viridiplantae</taxon>
        <taxon>Streptophyta</taxon>
        <taxon>Embryophyta</taxon>
        <taxon>Tracheophyta</taxon>
        <taxon>Spermatophyta</taxon>
        <taxon>Magnoliopsida</taxon>
        <taxon>eudicotyledons</taxon>
        <taxon>Gunneridae</taxon>
        <taxon>Pentapetalae</taxon>
        <taxon>Caryophyllales</taxon>
        <taxon>Chenopodiaceae</taxon>
        <taxon>Chenopodioideae</taxon>
        <taxon>Atripliceae</taxon>
        <taxon>Chenopodium</taxon>
    </lineage>
</organism>
<feature type="domain" description="AAA-type ATPase N-terminal" evidence="1">
    <location>
        <begin position="35"/>
        <end position="134"/>
    </location>
</feature>
<evidence type="ECO:0000259" key="1">
    <source>
        <dbReference type="Pfam" id="PF14363"/>
    </source>
</evidence>
<dbReference type="Proteomes" id="UP000596660">
    <property type="component" value="Unplaced"/>
</dbReference>
<reference evidence="2" key="1">
    <citation type="journal article" date="2017" name="Nature">
        <title>The genome of Chenopodium quinoa.</title>
        <authorList>
            <person name="Jarvis D.E."/>
            <person name="Ho Y.S."/>
            <person name="Lightfoot D.J."/>
            <person name="Schmoeckel S.M."/>
            <person name="Li B."/>
            <person name="Borm T.J.A."/>
            <person name="Ohyanagi H."/>
            <person name="Mineta K."/>
            <person name="Michell C.T."/>
            <person name="Saber N."/>
            <person name="Kharbatia N.M."/>
            <person name="Rupper R.R."/>
            <person name="Sharp A.R."/>
            <person name="Dally N."/>
            <person name="Boughton B.A."/>
            <person name="Woo Y.H."/>
            <person name="Gao G."/>
            <person name="Schijlen E.G.W.M."/>
            <person name="Guo X."/>
            <person name="Momin A.A."/>
            <person name="Negrao S."/>
            <person name="Al-Babili S."/>
            <person name="Gehring C."/>
            <person name="Roessner U."/>
            <person name="Jung C."/>
            <person name="Murphy K."/>
            <person name="Arold S.T."/>
            <person name="Gojobori T."/>
            <person name="van der Linden C.G."/>
            <person name="van Loo E.N."/>
            <person name="Jellen E.N."/>
            <person name="Maughan P.J."/>
            <person name="Tester M."/>
        </authorList>
    </citation>
    <scope>NUCLEOTIDE SEQUENCE [LARGE SCALE GENOMIC DNA]</scope>
    <source>
        <strain evidence="2">cv. PI 614886</strain>
    </source>
</reference>
<sequence>MASSSTMMRAKSVLSTVGSAATAVMVARSVINDFLPYEVCDYLFSSIHSILSRRFSTEITMIIEEFDGLENNQIFDAVELFIGARTKTTSTSASATRLMVRKPVTGDKILVNVDRNEGIVHEFEGVKFRWMFYCHTIQSNNNFYHPRDMNSTLKSEVFEEERVLSTCREGVEERLPVVRASRDREIELDRGYGKLLEF</sequence>
<name>A0A803L6W6_CHEQI</name>
<evidence type="ECO:0000313" key="3">
    <source>
        <dbReference type="Proteomes" id="UP000596660"/>
    </source>
</evidence>